<evidence type="ECO:0000256" key="2">
    <source>
        <dbReference type="SAM" id="MobiDB-lite"/>
    </source>
</evidence>
<reference evidence="3 4" key="1">
    <citation type="journal article" date="2019" name="Sci. Rep.">
        <title>Orb-weaving spider Araneus ventricosus genome elucidates the spidroin gene catalogue.</title>
        <authorList>
            <person name="Kono N."/>
            <person name="Nakamura H."/>
            <person name="Ohtoshi R."/>
            <person name="Moran D.A.P."/>
            <person name="Shinohara A."/>
            <person name="Yoshida Y."/>
            <person name="Fujiwara M."/>
            <person name="Mori M."/>
            <person name="Tomita M."/>
            <person name="Arakawa K."/>
        </authorList>
    </citation>
    <scope>NUCLEOTIDE SEQUENCE [LARGE SCALE GENOMIC DNA]</scope>
</reference>
<comment type="caution">
    <text evidence="3">The sequence shown here is derived from an EMBL/GenBank/DDBJ whole genome shotgun (WGS) entry which is preliminary data.</text>
</comment>
<gene>
    <name evidence="3" type="ORF">AVEN_83881_1</name>
</gene>
<dbReference type="SUPFAM" id="SSF46689">
    <property type="entry name" value="Homeodomain-like"/>
    <property type="match status" value="1"/>
</dbReference>
<evidence type="ECO:0000313" key="3">
    <source>
        <dbReference type="EMBL" id="GBM44754.1"/>
    </source>
</evidence>
<dbReference type="Gene3D" id="1.10.10.10">
    <property type="entry name" value="Winged helix-like DNA-binding domain superfamily/Winged helix DNA-binding domain"/>
    <property type="match status" value="1"/>
</dbReference>
<name>A0A4Y2FYK7_ARAVE</name>
<feature type="region of interest" description="Disordered" evidence="2">
    <location>
        <begin position="157"/>
        <end position="177"/>
    </location>
</feature>
<proteinExistence type="predicted"/>
<protein>
    <submittedName>
        <fullName evidence="3">Uncharacterized protein</fullName>
    </submittedName>
</protein>
<sequence length="200" mass="22805">MTCKKAEEDADCSIVNSALALFPTHMSVVVICEDIDIFVILIGICTFDNVLFRKPGKGKIVQKIFSLHTALEKTIADNILFIDSMSGRGTTSEVLFNYGKMKFVQTLRNNPDLFKLIEFERGRVVGLREYGFSFGNIAESLGRNVSTVHDCWQQWSKEGTASRRPGSGQPRGTTEKKDRRLRWRIVLRLWQKFELQLTPQ</sequence>
<organism evidence="3 4">
    <name type="scientific">Araneus ventricosus</name>
    <name type="common">Orbweaver spider</name>
    <name type="synonym">Epeira ventricosa</name>
    <dbReference type="NCBI Taxonomy" id="182803"/>
    <lineage>
        <taxon>Eukaryota</taxon>
        <taxon>Metazoa</taxon>
        <taxon>Ecdysozoa</taxon>
        <taxon>Arthropoda</taxon>
        <taxon>Chelicerata</taxon>
        <taxon>Arachnida</taxon>
        <taxon>Araneae</taxon>
        <taxon>Araneomorphae</taxon>
        <taxon>Entelegynae</taxon>
        <taxon>Araneoidea</taxon>
        <taxon>Araneidae</taxon>
        <taxon>Araneus</taxon>
    </lineage>
</organism>
<dbReference type="EMBL" id="BGPR01001075">
    <property type="protein sequence ID" value="GBM44754.1"/>
    <property type="molecule type" value="Genomic_DNA"/>
</dbReference>
<accession>A0A4Y2FYK7</accession>
<dbReference type="Proteomes" id="UP000499080">
    <property type="component" value="Unassembled WGS sequence"/>
</dbReference>
<dbReference type="GO" id="GO:0005634">
    <property type="term" value="C:nucleus"/>
    <property type="evidence" value="ECO:0007669"/>
    <property type="project" value="UniProtKB-SubCell"/>
</dbReference>
<comment type="subcellular location">
    <subcellularLocation>
        <location evidence="1">Nucleus</location>
    </subcellularLocation>
</comment>
<dbReference type="AlphaFoldDB" id="A0A4Y2FYK7"/>
<dbReference type="InterPro" id="IPR036388">
    <property type="entry name" value="WH-like_DNA-bd_sf"/>
</dbReference>
<evidence type="ECO:0000256" key="1">
    <source>
        <dbReference type="ARBA" id="ARBA00004123"/>
    </source>
</evidence>
<evidence type="ECO:0000313" key="4">
    <source>
        <dbReference type="Proteomes" id="UP000499080"/>
    </source>
</evidence>
<dbReference type="InterPro" id="IPR009057">
    <property type="entry name" value="Homeodomain-like_sf"/>
</dbReference>
<keyword evidence="4" id="KW-1185">Reference proteome</keyword>